<dbReference type="PROSITE" id="PS50893">
    <property type="entry name" value="ABC_TRANSPORTER_2"/>
    <property type="match status" value="2"/>
</dbReference>
<feature type="compositionally biased region" description="Polar residues" evidence="15">
    <location>
        <begin position="1018"/>
        <end position="1030"/>
    </location>
</feature>
<dbReference type="InterPro" id="IPR003593">
    <property type="entry name" value="AAA+_ATPase"/>
</dbReference>
<evidence type="ECO:0000256" key="8">
    <source>
        <dbReference type="ARBA" id="ARBA00022801"/>
    </source>
</evidence>
<dbReference type="GO" id="GO:0016887">
    <property type="term" value="F:ATP hydrolysis activity"/>
    <property type="evidence" value="ECO:0007669"/>
    <property type="project" value="InterPro"/>
</dbReference>
<dbReference type="InterPro" id="IPR021133">
    <property type="entry name" value="HEAT_type_2"/>
</dbReference>
<keyword evidence="5" id="KW-0677">Repeat</keyword>
<dbReference type="Pfam" id="PF24984">
    <property type="entry name" value="HEAT_EF3_GNC1"/>
    <property type="match status" value="1"/>
</dbReference>
<feature type="region of interest" description="Disordered" evidence="15">
    <location>
        <begin position="1013"/>
        <end position="1070"/>
    </location>
</feature>
<feature type="repeat" description="HEAT" evidence="14">
    <location>
        <begin position="88"/>
        <end position="124"/>
    </location>
</feature>
<dbReference type="GO" id="GO:0005829">
    <property type="term" value="C:cytosol"/>
    <property type="evidence" value="ECO:0007669"/>
    <property type="project" value="UniProtKB-SubCell"/>
</dbReference>
<dbReference type="AlphaFoldDB" id="A0AAD4QQP0"/>
<keyword evidence="7" id="KW-0251">Elongation factor</keyword>
<feature type="compositionally biased region" description="Low complexity" evidence="15">
    <location>
        <begin position="1031"/>
        <end position="1044"/>
    </location>
</feature>
<keyword evidence="19" id="KW-1185">Reference proteome</keyword>
<dbReference type="InterPro" id="IPR003439">
    <property type="entry name" value="ABC_transporter-like_ATP-bd"/>
</dbReference>
<dbReference type="CDD" id="cd18626">
    <property type="entry name" value="CD_eEF3"/>
    <property type="match status" value="1"/>
</dbReference>
<dbReference type="PROSITE" id="PS00211">
    <property type="entry name" value="ABC_TRANSPORTER_1"/>
    <property type="match status" value="1"/>
</dbReference>
<keyword evidence="9" id="KW-0067">ATP-binding</keyword>
<evidence type="ECO:0000256" key="11">
    <source>
        <dbReference type="ARBA" id="ARBA00049360"/>
    </source>
</evidence>
<dbReference type="Gene3D" id="3.40.50.300">
    <property type="entry name" value="P-loop containing nucleotide triphosphate hydrolases"/>
    <property type="match status" value="2"/>
</dbReference>
<evidence type="ECO:0000256" key="5">
    <source>
        <dbReference type="ARBA" id="ARBA00022737"/>
    </source>
</evidence>
<dbReference type="SUPFAM" id="SSF48371">
    <property type="entry name" value="ARM repeat"/>
    <property type="match status" value="1"/>
</dbReference>
<comment type="pathway">
    <text evidence="2">Protein biosynthesis; polypeptide chain elongation.</text>
</comment>
<dbReference type="InterPro" id="IPR034085">
    <property type="entry name" value="TOG"/>
</dbReference>
<feature type="domain" description="Chromo" evidence="16">
    <location>
        <begin position="832"/>
        <end position="893"/>
    </location>
</feature>
<dbReference type="PROSITE" id="PS50013">
    <property type="entry name" value="CHROMO_2"/>
    <property type="match status" value="1"/>
</dbReference>
<evidence type="ECO:0000256" key="12">
    <source>
        <dbReference type="ARBA" id="ARBA00050030"/>
    </source>
</evidence>
<feature type="domain" description="ABC transporter" evidence="17">
    <location>
        <begin position="703"/>
        <end position="1019"/>
    </location>
</feature>
<dbReference type="SMART" id="SM01349">
    <property type="entry name" value="TOG"/>
    <property type="match status" value="1"/>
</dbReference>
<proteinExistence type="inferred from homology"/>
<feature type="repeat" description="HEAT" evidence="14">
    <location>
        <begin position="243"/>
        <end position="281"/>
    </location>
</feature>
<dbReference type="FunFam" id="1.25.10.10:FF:000076">
    <property type="entry name" value="Elongation factor 3"/>
    <property type="match status" value="1"/>
</dbReference>
<keyword evidence="10" id="KW-0694">RNA-binding</keyword>
<evidence type="ECO:0000256" key="4">
    <source>
        <dbReference type="ARBA" id="ARBA00022490"/>
    </source>
</evidence>
<evidence type="ECO:0000256" key="6">
    <source>
        <dbReference type="ARBA" id="ARBA00022741"/>
    </source>
</evidence>
<dbReference type="InterPro" id="IPR016024">
    <property type="entry name" value="ARM-type_fold"/>
</dbReference>
<keyword evidence="4" id="KW-0963">Cytoplasm</keyword>
<dbReference type="InterPro" id="IPR047038">
    <property type="entry name" value="eEF3_chromodomain-like_sf"/>
</dbReference>
<keyword evidence="7" id="KW-0648">Protein biosynthesis</keyword>
<sequence length="1094" mass="119559">MDPSSFPPLFESLRSAPTGPDAKAAADKLAREISKQGFLSFHEGKVIETTHKFATNKTSGYERESAAMALQSFAAVLGPPAATVLLTSLPTLFDLYMDKGEVVRQAAAGATKTILKLFPPESTRFVFKTLEGVIENGKWRTKVGALDAMRAFVSGAEEAVATELAMILPAVTAAMHDTKNEVTTAAVKCATTLCTTLANADLAPHIPILVKCMSDPASVPLCIKSLSNTTFVAEVTAPALAVLVPLLTRALNDRSMEVQRRAVVVIDNLVKLVRDPVVAATHLGPLVLGVDKIAKGAAFPEVRAFAEGALNTLQKAGASSEDNALPPRDVTAEIVVARKALAELVLGSADGAGSPNSHSLQDPFFATVLDFTASLVADLAYAKRFADKTVWHRCVGIYVAPWLPNDRDGGVAFAELVRKHFYAIEKVKRTSISDVDSEEGEPLCNTVFSLAYGALLLLSHTTLKLYRGHRYGILGANGSGKSTLMRQLRDGKVESFPPQDQLRCVMVEHSLQGEDTSLSVIDFIASGESYAFSVMVKFHVDYSHCIDKALAHVPRDKIRERLLEVGFDGSRQTEVVGGLSGGWKMKLELARAMLYNADLLLLDEPTNHLDRGSVAWVEQYLIAHTNVTCLIVSHDSRFLDNVTTDIIHYEDKKLVYYRGNLSTFVEIHPEAKSYYTLAATSVKFSFPPPGSLMGVRSNTRAILKMNNCTFTYPGKTTPSLMNVSCALSLSSRVGIVGPNGAGKSTLIKLLTGETDPQIGTVYKHPSLRIGYVSQHATHHIERHLEKTPIQYIQWRFQDGHDREVLEKVTRVLTEEEKALLDKDFVGKNGQRRKLELIMGRQKLKKSLQYEIKWKGLDHKFNTWIPREELLDKGFQKIVSQFDDLEASREGAGQRDTSAHIVRKHLEDIGLDGDIAQYNEIAGLSGGQKIKLVIAACLWNNPQICVLDEPSNFLDREALGGLAVAIRDWAGAVVIISHNEEFVNALCPEIWNISEGRMTHKGKAAVVEDAFADVKSPKGSGSNTPVRSRVQSPAASAAVTPAASGAEDKGTSTVPVGRKKKLTRNQVKVQEERRRLRKLTWLQFGGPKPEDTDDD</sequence>
<dbReference type="InterPro" id="IPR017871">
    <property type="entry name" value="ABC_transporter-like_CS"/>
</dbReference>
<evidence type="ECO:0000259" key="16">
    <source>
        <dbReference type="PROSITE" id="PS50013"/>
    </source>
</evidence>
<dbReference type="SUPFAM" id="SSF52540">
    <property type="entry name" value="P-loop containing nucleoside triphosphate hydrolases"/>
    <property type="match status" value="2"/>
</dbReference>
<organism evidence="18 19">
    <name type="scientific">Multifurca ochricompacta</name>
    <dbReference type="NCBI Taxonomy" id="376703"/>
    <lineage>
        <taxon>Eukaryota</taxon>
        <taxon>Fungi</taxon>
        <taxon>Dikarya</taxon>
        <taxon>Basidiomycota</taxon>
        <taxon>Agaricomycotina</taxon>
        <taxon>Agaricomycetes</taxon>
        <taxon>Russulales</taxon>
        <taxon>Russulaceae</taxon>
        <taxon>Multifurca</taxon>
    </lineage>
</organism>
<dbReference type="GO" id="GO:0003723">
    <property type="term" value="F:RNA binding"/>
    <property type="evidence" value="ECO:0007669"/>
    <property type="project" value="UniProtKB-KW"/>
</dbReference>
<dbReference type="SMART" id="SM00298">
    <property type="entry name" value="CHROMO"/>
    <property type="match status" value="1"/>
</dbReference>
<comment type="caution">
    <text evidence="18">The sequence shown here is derived from an EMBL/GenBank/DDBJ whole genome shotgun (WGS) entry which is preliminary data.</text>
</comment>
<comment type="catalytic activity">
    <reaction evidence="11">
        <text>ATP + H2O = ADP + phosphate + H(+)</text>
        <dbReference type="Rhea" id="RHEA:13065"/>
        <dbReference type="ChEBI" id="CHEBI:15377"/>
        <dbReference type="ChEBI" id="CHEBI:15378"/>
        <dbReference type="ChEBI" id="CHEBI:30616"/>
        <dbReference type="ChEBI" id="CHEBI:43474"/>
        <dbReference type="ChEBI" id="CHEBI:456216"/>
    </reaction>
</comment>
<dbReference type="Pfam" id="PF00005">
    <property type="entry name" value="ABC_tran"/>
    <property type="match status" value="2"/>
</dbReference>
<keyword evidence="6" id="KW-0547">Nucleotide-binding</keyword>
<gene>
    <name evidence="18" type="ORF">B0F90DRAFT_1910567</name>
</gene>
<comment type="subcellular location">
    <subcellularLocation>
        <location evidence="1">Cytoplasm</location>
        <location evidence="1">Cytosol</location>
    </subcellularLocation>
</comment>
<name>A0AAD4QQP0_9AGAM</name>
<dbReference type="InterPro" id="IPR050611">
    <property type="entry name" value="ABCF"/>
</dbReference>
<dbReference type="InterPro" id="IPR000953">
    <property type="entry name" value="Chromo/chromo_shadow_dom"/>
</dbReference>
<reference evidence="18" key="1">
    <citation type="journal article" date="2022" name="New Phytol.">
        <title>Evolutionary transition to the ectomycorrhizal habit in the genomes of a hyperdiverse lineage of mushroom-forming fungi.</title>
        <authorList>
            <person name="Looney B."/>
            <person name="Miyauchi S."/>
            <person name="Morin E."/>
            <person name="Drula E."/>
            <person name="Courty P.E."/>
            <person name="Kohler A."/>
            <person name="Kuo A."/>
            <person name="LaButti K."/>
            <person name="Pangilinan J."/>
            <person name="Lipzen A."/>
            <person name="Riley R."/>
            <person name="Andreopoulos W."/>
            <person name="He G."/>
            <person name="Johnson J."/>
            <person name="Nolan M."/>
            <person name="Tritt A."/>
            <person name="Barry K.W."/>
            <person name="Grigoriev I.V."/>
            <person name="Nagy L.G."/>
            <person name="Hibbett D."/>
            <person name="Henrissat B."/>
            <person name="Matheny P.B."/>
            <person name="Labbe J."/>
            <person name="Martin F.M."/>
        </authorList>
    </citation>
    <scope>NUCLEOTIDE SEQUENCE</scope>
    <source>
        <strain evidence="18">BPL690</strain>
    </source>
</reference>
<dbReference type="InterPro" id="IPR023780">
    <property type="entry name" value="Chromo_domain"/>
</dbReference>
<feature type="region of interest" description="Disordered" evidence="15">
    <location>
        <begin position="1"/>
        <end position="21"/>
    </location>
</feature>
<evidence type="ECO:0000256" key="13">
    <source>
        <dbReference type="ARBA" id="ARBA00050045"/>
    </source>
</evidence>
<dbReference type="InterPro" id="IPR011989">
    <property type="entry name" value="ARM-like"/>
</dbReference>
<dbReference type="CDD" id="cd03221">
    <property type="entry name" value="ABCF_EF-3"/>
    <property type="match status" value="1"/>
</dbReference>
<dbReference type="PROSITE" id="PS50077">
    <property type="entry name" value="HEAT_REPEAT"/>
    <property type="match status" value="2"/>
</dbReference>
<keyword evidence="8 18" id="KW-0378">Hydrolase</keyword>
<evidence type="ECO:0000256" key="15">
    <source>
        <dbReference type="SAM" id="MobiDB-lite"/>
    </source>
</evidence>
<dbReference type="Proteomes" id="UP001203297">
    <property type="component" value="Unassembled WGS sequence"/>
</dbReference>
<dbReference type="InterPro" id="IPR027417">
    <property type="entry name" value="P-loop_NTPase"/>
</dbReference>
<dbReference type="Pfam" id="PF00385">
    <property type="entry name" value="Chromo"/>
    <property type="match status" value="1"/>
</dbReference>
<dbReference type="GO" id="GO:0003746">
    <property type="term" value="F:translation elongation factor activity"/>
    <property type="evidence" value="ECO:0007669"/>
    <property type="project" value="UniProtKB-KW"/>
</dbReference>
<evidence type="ECO:0000256" key="9">
    <source>
        <dbReference type="ARBA" id="ARBA00022840"/>
    </source>
</evidence>
<dbReference type="PANTHER" id="PTHR19211">
    <property type="entry name" value="ATP-BINDING TRANSPORT PROTEIN-RELATED"/>
    <property type="match status" value="1"/>
</dbReference>
<protein>
    <recommendedName>
        <fullName evidence="12">Elongation factor 3</fullName>
    </recommendedName>
    <alternativeName>
        <fullName evidence="13">Eukaryotic elongation factor 3</fullName>
    </alternativeName>
</protein>
<dbReference type="Gene3D" id="1.25.10.10">
    <property type="entry name" value="Leucine-rich Repeat Variant"/>
    <property type="match status" value="1"/>
</dbReference>
<accession>A0AAD4QQP0</accession>
<dbReference type="Gene3D" id="2.40.50.990">
    <property type="match status" value="1"/>
</dbReference>
<dbReference type="SMART" id="SM00382">
    <property type="entry name" value="AAA"/>
    <property type="match status" value="2"/>
</dbReference>
<dbReference type="Pfam" id="PF24987">
    <property type="entry name" value="HEAT_EF3_N"/>
    <property type="match status" value="1"/>
</dbReference>
<dbReference type="InterPro" id="IPR015688">
    <property type="entry name" value="eEF3_ABC2_chromodomain-like"/>
</dbReference>
<evidence type="ECO:0000256" key="1">
    <source>
        <dbReference type="ARBA" id="ARBA00004514"/>
    </source>
</evidence>
<dbReference type="EMBL" id="WTXG01000005">
    <property type="protein sequence ID" value="KAI0305414.1"/>
    <property type="molecule type" value="Genomic_DNA"/>
</dbReference>
<comment type="similarity">
    <text evidence="3">Belongs to the ABC transporter superfamily. ABCF family. EF3 subfamily.</text>
</comment>
<dbReference type="FunFam" id="3.40.50.300:FF:000193">
    <property type="entry name" value="Probable Elongation factor 3"/>
    <property type="match status" value="1"/>
</dbReference>
<evidence type="ECO:0000256" key="7">
    <source>
        <dbReference type="ARBA" id="ARBA00022768"/>
    </source>
</evidence>
<evidence type="ECO:0000256" key="14">
    <source>
        <dbReference type="PROSITE-ProRule" id="PRU00103"/>
    </source>
</evidence>
<evidence type="ECO:0000256" key="2">
    <source>
        <dbReference type="ARBA" id="ARBA00004815"/>
    </source>
</evidence>
<evidence type="ECO:0000256" key="3">
    <source>
        <dbReference type="ARBA" id="ARBA00011054"/>
    </source>
</evidence>
<evidence type="ECO:0000313" key="19">
    <source>
        <dbReference type="Proteomes" id="UP001203297"/>
    </source>
</evidence>
<evidence type="ECO:0000313" key="18">
    <source>
        <dbReference type="EMBL" id="KAI0305414.1"/>
    </source>
</evidence>
<dbReference type="FunFam" id="2.40.50.990:FF:000002">
    <property type="entry name" value="mRNA export factor elf1"/>
    <property type="match status" value="1"/>
</dbReference>
<evidence type="ECO:0000256" key="10">
    <source>
        <dbReference type="ARBA" id="ARBA00022884"/>
    </source>
</evidence>
<dbReference type="GO" id="GO:0005524">
    <property type="term" value="F:ATP binding"/>
    <property type="evidence" value="ECO:0007669"/>
    <property type="project" value="UniProtKB-KW"/>
</dbReference>
<dbReference type="PANTHER" id="PTHR19211:SF14">
    <property type="entry name" value="ATP-BINDING CASSETTE SUB-FAMILY F MEMBER 1"/>
    <property type="match status" value="1"/>
</dbReference>
<feature type="domain" description="ABC transporter" evidence="17">
    <location>
        <begin position="427"/>
        <end position="683"/>
    </location>
</feature>
<evidence type="ECO:0000259" key="17">
    <source>
        <dbReference type="PROSITE" id="PS50893"/>
    </source>
</evidence>